<keyword evidence="20" id="KW-1133">Transmembrane helix</keyword>
<feature type="active site" description="Proton donor" evidence="18">
    <location>
        <position position="393"/>
    </location>
</feature>
<comment type="subunit">
    <text evidence="3">Monomer.</text>
</comment>
<feature type="active site" description="Nucleophile" evidence="18">
    <location>
        <position position="120"/>
    </location>
</feature>
<evidence type="ECO:0000256" key="7">
    <source>
        <dbReference type="ARBA" id="ARBA00023157"/>
    </source>
</evidence>
<keyword evidence="7 19" id="KW-1015">Disulfide bond</keyword>
<feature type="disulfide bond" evidence="19">
    <location>
        <begin position="109"/>
        <end position="445"/>
    </location>
</feature>
<dbReference type="OrthoDB" id="6509975at2759"/>
<evidence type="ECO:0000256" key="3">
    <source>
        <dbReference type="ARBA" id="ARBA00011245"/>
    </source>
</evidence>
<dbReference type="AlphaFoldDB" id="A0A6A5W907"/>
<dbReference type="EC" id="3.1.3.8" evidence="4"/>
<evidence type="ECO:0000256" key="14">
    <source>
        <dbReference type="ARBA" id="ARBA00043748"/>
    </source>
</evidence>
<dbReference type="PIRSF" id="PIRSF000894">
    <property type="entry name" value="Acid_phosphatase"/>
    <property type="match status" value="1"/>
</dbReference>
<dbReference type="Gene3D" id="3.40.50.1240">
    <property type="entry name" value="Phosphoglycerate mutase-like"/>
    <property type="match status" value="1"/>
</dbReference>
<keyword evidence="8" id="KW-0325">Glycoprotein</keyword>
<keyword evidence="6" id="KW-0378">Hydrolase</keyword>
<keyword evidence="22" id="KW-1185">Reference proteome</keyword>
<evidence type="ECO:0000256" key="2">
    <source>
        <dbReference type="ARBA" id="ARBA00005375"/>
    </source>
</evidence>
<evidence type="ECO:0000256" key="16">
    <source>
        <dbReference type="ARBA" id="ARBA00044106"/>
    </source>
</evidence>
<evidence type="ECO:0000256" key="8">
    <source>
        <dbReference type="ARBA" id="ARBA00023180"/>
    </source>
</evidence>
<dbReference type="GO" id="GO:0003993">
    <property type="term" value="F:acid phosphatase activity"/>
    <property type="evidence" value="ECO:0007669"/>
    <property type="project" value="TreeGrafter"/>
</dbReference>
<name>A0A6A5W907_9PLEO</name>
<dbReference type="GO" id="GO:0016158">
    <property type="term" value="F:inositol hexakisphosphate 3-phosphatase activity"/>
    <property type="evidence" value="ECO:0007669"/>
    <property type="project" value="UniProtKB-EC"/>
</dbReference>
<evidence type="ECO:0000256" key="9">
    <source>
        <dbReference type="ARBA" id="ARBA00041857"/>
    </source>
</evidence>
<keyword evidence="5" id="KW-0964">Secreted</keyword>
<dbReference type="CDD" id="cd07061">
    <property type="entry name" value="HP_HAP_like"/>
    <property type="match status" value="1"/>
</dbReference>
<dbReference type="GO" id="GO:0005576">
    <property type="term" value="C:extracellular region"/>
    <property type="evidence" value="ECO:0007669"/>
    <property type="project" value="UniProtKB-SubCell"/>
</dbReference>
<evidence type="ECO:0000256" key="11">
    <source>
        <dbReference type="ARBA" id="ARBA00043670"/>
    </source>
</evidence>
<evidence type="ECO:0000313" key="21">
    <source>
        <dbReference type="EMBL" id="KAF1998383.1"/>
    </source>
</evidence>
<feature type="transmembrane region" description="Helical" evidence="20">
    <location>
        <begin position="42"/>
        <end position="61"/>
    </location>
</feature>
<evidence type="ECO:0000256" key="18">
    <source>
        <dbReference type="PIRSR" id="PIRSR000894-1"/>
    </source>
</evidence>
<evidence type="ECO:0000313" key="22">
    <source>
        <dbReference type="Proteomes" id="UP000799779"/>
    </source>
</evidence>
<evidence type="ECO:0000256" key="10">
    <source>
        <dbReference type="ARBA" id="ARBA00042300"/>
    </source>
</evidence>
<comment type="catalytic activity">
    <reaction evidence="11">
        <text>1D-myo-inositol 1,2,5,6-tetrakisphosphate + H2O = 1D-myo-inositol 1,2,6-trisphosphate + phosphate</text>
        <dbReference type="Rhea" id="RHEA:77119"/>
        <dbReference type="ChEBI" id="CHEBI:15377"/>
        <dbReference type="ChEBI" id="CHEBI:43474"/>
        <dbReference type="ChEBI" id="CHEBI:195535"/>
        <dbReference type="ChEBI" id="CHEBI:195537"/>
    </reaction>
    <physiologicalReaction direction="left-to-right" evidence="11">
        <dbReference type="Rhea" id="RHEA:77120"/>
    </physiologicalReaction>
</comment>
<evidence type="ECO:0000256" key="20">
    <source>
        <dbReference type="SAM" id="Phobius"/>
    </source>
</evidence>
<dbReference type="EMBL" id="ML977604">
    <property type="protein sequence ID" value="KAF1998383.1"/>
    <property type="molecule type" value="Genomic_DNA"/>
</dbReference>
<comment type="catalytic activity">
    <reaction evidence="15">
        <text>1D-myo-inositol hexakisphosphate + H2O = 1D-myo-inositol 1,2,4,5,6-pentakisphosphate + phosphate</text>
        <dbReference type="Rhea" id="RHEA:16989"/>
        <dbReference type="ChEBI" id="CHEBI:15377"/>
        <dbReference type="ChEBI" id="CHEBI:43474"/>
        <dbReference type="ChEBI" id="CHEBI:57798"/>
        <dbReference type="ChEBI" id="CHEBI:58130"/>
        <dbReference type="EC" id="3.1.3.8"/>
    </reaction>
    <physiologicalReaction direction="left-to-right" evidence="15">
        <dbReference type="Rhea" id="RHEA:16990"/>
    </physiologicalReaction>
</comment>
<evidence type="ECO:0000256" key="19">
    <source>
        <dbReference type="PIRSR" id="PIRSR000894-2"/>
    </source>
</evidence>
<dbReference type="SUPFAM" id="SSF53254">
    <property type="entry name" value="Phosphoglycerate mutase-like"/>
    <property type="match status" value="1"/>
</dbReference>
<evidence type="ECO:0000256" key="17">
    <source>
        <dbReference type="ARBA" id="ARBA00044262"/>
    </source>
</evidence>
<feature type="disulfide bond" evidence="19">
    <location>
        <begin position="246"/>
        <end position="497"/>
    </location>
</feature>
<gene>
    <name evidence="21" type="ORF">P154DRAFT_495399</name>
</gene>
<dbReference type="Proteomes" id="UP000799779">
    <property type="component" value="Unassembled WGS sequence"/>
</dbReference>
<keyword evidence="20" id="KW-0812">Transmembrane</keyword>
<organism evidence="21 22">
    <name type="scientific">Amniculicola lignicola CBS 123094</name>
    <dbReference type="NCBI Taxonomy" id="1392246"/>
    <lineage>
        <taxon>Eukaryota</taxon>
        <taxon>Fungi</taxon>
        <taxon>Dikarya</taxon>
        <taxon>Ascomycota</taxon>
        <taxon>Pezizomycotina</taxon>
        <taxon>Dothideomycetes</taxon>
        <taxon>Pleosporomycetidae</taxon>
        <taxon>Pleosporales</taxon>
        <taxon>Amniculicolaceae</taxon>
        <taxon>Amniculicola</taxon>
    </lineage>
</organism>
<dbReference type="InterPro" id="IPR033379">
    <property type="entry name" value="Acid_Pase_AS"/>
</dbReference>
<evidence type="ECO:0000256" key="13">
    <source>
        <dbReference type="ARBA" id="ARBA00043721"/>
    </source>
</evidence>
<comment type="similarity">
    <text evidence="2">Belongs to the histidine acid phosphatase family.</text>
</comment>
<dbReference type="InterPro" id="IPR016274">
    <property type="entry name" value="Histidine_acid_Pase_euk"/>
</dbReference>
<evidence type="ECO:0000256" key="6">
    <source>
        <dbReference type="ARBA" id="ARBA00022801"/>
    </source>
</evidence>
<protein>
    <recommendedName>
        <fullName evidence="16">Phytase A</fullName>
        <ecNumber evidence="4">3.1.3.8</ecNumber>
    </recommendedName>
    <alternativeName>
        <fullName evidence="17">Histidine acid phosphatase phyA</fullName>
    </alternativeName>
    <alternativeName>
        <fullName evidence="10">Myo-inositol hexakisphosphate phosphohydrolase A</fullName>
    </alternativeName>
    <alternativeName>
        <fullName evidence="9">Myo-inositol-hexaphosphate 3-phosphohydrolase A</fullName>
    </alternativeName>
</protein>
<comment type="catalytic activity">
    <reaction evidence="14">
        <text>1D-myo-inositol 1,2,4,5,6-pentakisphosphate + H2O = 1D-myo-inositol 1,2,5,6-tetrakisphosphate + phosphate</text>
        <dbReference type="Rhea" id="RHEA:77115"/>
        <dbReference type="ChEBI" id="CHEBI:15377"/>
        <dbReference type="ChEBI" id="CHEBI:43474"/>
        <dbReference type="ChEBI" id="CHEBI:57798"/>
        <dbReference type="ChEBI" id="CHEBI:195535"/>
    </reaction>
    <physiologicalReaction direction="left-to-right" evidence="14">
        <dbReference type="Rhea" id="RHEA:77116"/>
    </physiologicalReaction>
</comment>
<feature type="disulfide bond" evidence="19">
    <location>
        <begin position="468"/>
        <end position="476"/>
    </location>
</feature>
<evidence type="ECO:0000256" key="15">
    <source>
        <dbReference type="ARBA" id="ARBA00043788"/>
    </source>
</evidence>
<dbReference type="PANTHER" id="PTHR20963:SF24">
    <property type="entry name" value="3-PHYTASE B"/>
    <property type="match status" value="1"/>
</dbReference>
<comment type="catalytic activity">
    <reaction evidence="13">
        <text>1D-myo-inositol 1,2,6-trisphosphate + H2O = 1D-myo-inositol 1,2-bisphosphate + phosphate</text>
        <dbReference type="Rhea" id="RHEA:77131"/>
        <dbReference type="ChEBI" id="CHEBI:15377"/>
        <dbReference type="ChEBI" id="CHEBI:43474"/>
        <dbReference type="ChEBI" id="CHEBI:195537"/>
        <dbReference type="ChEBI" id="CHEBI:195539"/>
    </reaction>
    <physiologicalReaction direction="left-to-right" evidence="13">
        <dbReference type="Rhea" id="RHEA:77132"/>
    </physiologicalReaction>
</comment>
<sequence>MSSAWNRIKTAAASKDEYSRLPLDDEEPTTPSKERTGRIPRACTWATAFIAITGLVGLWGASSILTANKSCDTIDDGFRCTPKVSHFWGQYALWFSVPSDVHVAPPKGCSATFANVLSRHGGRDPTAGKSALYALLIADIHNTAKQYPGQFAFLKDYEYTLGADQLTDVGRQEMVNSGAHFFRRYSDLAASNPPFVRSAGQDRVIESANKWLVGLAQASKQSTPASISVIIPEGPKWNNTLSHDTCPALEGGPLRRVGYVAQSTFAGIFIPPIQKRVNGNLGTSLTAGSIISLMDLCPFSTVAHPNGKVSPFCDLFTEEEWHEYDYYQSLGKWYGFGTGNPLGATQGVGYVNELIARLTDSPVKDETNTNTTLNGDSTQFPLGKKVYADFSHDNDMSQVYAALGLYNNTKALSNETIEGTESTNGFSAAWTVPFAGRMYVEKLSCKEEAKEEYVRIIMNDRVMPLEFCGGDSYGRCTLSNFVKSQQFAREGGRWSECFPST</sequence>
<evidence type="ECO:0000256" key="12">
    <source>
        <dbReference type="ARBA" id="ARBA00043675"/>
    </source>
</evidence>
<feature type="disulfide bond" evidence="19">
    <location>
        <begin position="297"/>
        <end position="313"/>
    </location>
</feature>
<dbReference type="PANTHER" id="PTHR20963">
    <property type="entry name" value="MULTIPLE INOSITOL POLYPHOSPHATE PHOSPHATASE-RELATED"/>
    <property type="match status" value="1"/>
</dbReference>
<keyword evidence="20" id="KW-0472">Membrane</keyword>
<proteinExistence type="inferred from homology"/>
<dbReference type="InterPro" id="IPR029033">
    <property type="entry name" value="His_PPase_superfam"/>
</dbReference>
<comment type="subcellular location">
    <subcellularLocation>
        <location evidence="1">Secreted</location>
    </subcellularLocation>
</comment>
<reference evidence="21" key="1">
    <citation type="journal article" date="2020" name="Stud. Mycol.">
        <title>101 Dothideomycetes genomes: a test case for predicting lifestyles and emergence of pathogens.</title>
        <authorList>
            <person name="Haridas S."/>
            <person name="Albert R."/>
            <person name="Binder M."/>
            <person name="Bloem J."/>
            <person name="Labutti K."/>
            <person name="Salamov A."/>
            <person name="Andreopoulos B."/>
            <person name="Baker S."/>
            <person name="Barry K."/>
            <person name="Bills G."/>
            <person name="Bluhm B."/>
            <person name="Cannon C."/>
            <person name="Castanera R."/>
            <person name="Culley D."/>
            <person name="Daum C."/>
            <person name="Ezra D."/>
            <person name="Gonzalez J."/>
            <person name="Henrissat B."/>
            <person name="Kuo A."/>
            <person name="Liang C."/>
            <person name="Lipzen A."/>
            <person name="Lutzoni F."/>
            <person name="Magnuson J."/>
            <person name="Mondo S."/>
            <person name="Nolan M."/>
            <person name="Ohm R."/>
            <person name="Pangilinan J."/>
            <person name="Park H.-J."/>
            <person name="Ramirez L."/>
            <person name="Alfaro M."/>
            <person name="Sun H."/>
            <person name="Tritt A."/>
            <person name="Yoshinaga Y."/>
            <person name="Zwiers L.-H."/>
            <person name="Turgeon B."/>
            <person name="Goodwin S."/>
            <person name="Spatafora J."/>
            <person name="Crous P."/>
            <person name="Grigoriev I."/>
        </authorList>
    </citation>
    <scope>NUCLEOTIDE SEQUENCE</scope>
    <source>
        <strain evidence="21">CBS 123094</strain>
    </source>
</reference>
<dbReference type="PROSITE" id="PS00778">
    <property type="entry name" value="HIS_ACID_PHOSPHAT_2"/>
    <property type="match status" value="1"/>
</dbReference>
<evidence type="ECO:0000256" key="5">
    <source>
        <dbReference type="ARBA" id="ARBA00022525"/>
    </source>
</evidence>
<accession>A0A6A5W907</accession>
<dbReference type="Pfam" id="PF00328">
    <property type="entry name" value="His_Phos_2"/>
    <property type="match status" value="1"/>
</dbReference>
<evidence type="ECO:0000256" key="4">
    <source>
        <dbReference type="ARBA" id="ARBA00012632"/>
    </source>
</evidence>
<dbReference type="InterPro" id="IPR000560">
    <property type="entry name" value="His_Pase_clade-2"/>
</dbReference>
<comment type="catalytic activity">
    <reaction evidence="12">
        <text>1D-myo-inositol 1,2-bisphosphate + H2O = 1D-myo-inositol 2-phosphate + phosphate</text>
        <dbReference type="Rhea" id="RHEA:77135"/>
        <dbReference type="ChEBI" id="CHEBI:15377"/>
        <dbReference type="ChEBI" id="CHEBI:43474"/>
        <dbReference type="ChEBI" id="CHEBI:84142"/>
        <dbReference type="ChEBI" id="CHEBI:195539"/>
    </reaction>
    <physiologicalReaction direction="left-to-right" evidence="12">
        <dbReference type="Rhea" id="RHEA:77136"/>
    </physiologicalReaction>
</comment>
<evidence type="ECO:0000256" key="1">
    <source>
        <dbReference type="ARBA" id="ARBA00004613"/>
    </source>
</evidence>